<dbReference type="GeneID" id="28993826"/>
<accession>A0A163CXT2</accession>
<sequence>MTWQNLKESLGTRVFKFLGTQDFKFFGFHVIYDAPFWEYDYTRNISGGEVAYRYSKCSGNPSGYTITDKRTAKRHIQNDEDKIIDQIVNSRDLHAFWKTQTNTVHTAIEVDQTEDYDKYDNLSTGISESIWNVETFLHLLEEESIFELEENYQCSSDIEVSDESDNDKEQEEQEEQKQEQEQKQYKENLPKYPWHRLIAVFHVMFISRFVVDEGAVILISFFNNVFEHYGEEFRLPTSLPTLKNLTGFSDLTSGMS</sequence>
<evidence type="ECO:0000313" key="2">
    <source>
        <dbReference type="EMBL" id="OAD66380.1"/>
    </source>
</evidence>
<gene>
    <name evidence="2" type="ORF">PHYBLDRAFT_152453</name>
</gene>
<dbReference type="VEuPathDB" id="FungiDB:PHYBLDRAFT_152453"/>
<name>A0A163CXT2_PHYB8</name>
<dbReference type="AlphaFoldDB" id="A0A163CXT2"/>
<feature type="region of interest" description="Disordered" evidence="1">
    <location>
        <begin position="157"/>
        <end position="185"/>
    </location>
</feature>
<reference evidence="3" key="1">
    <citation type="submission" date="2015-06" db="EMBL/GenBank/DDBJ databases">
        <title>Expansion of signal transduction pathways in fungi by whole-genome duplication.</title>
        <authorList>
            <consortium name="DOE Joint Genome Institute"/>
            <person name="Corrochano L.M."/>
            <person name="Kuo A."/>
            <person name="Marcet-Houben M."/>
            <person name="Polaino S."/>
            <person name="Salamov A."/>
            <person name="Villalobos J.M."/>
            <person name="Alvarez M.I."/>
            <person name="Avalos J."/>
            <person name="Benito E.P."/>
            <person name="Benoit I."/>
            <person name="Burger G."/>
            <person name="Camino L.P."/>
            <person name="Canovas D."/>
            <person name="Cerda-Olmedo E."/>
            <person name="Cheng J.-F."/>
            <person name="Dominguez A."/>
            <person name="Elias M."/>
            <person name="Eslava A.P."/>
            <person name="Glaser F."/>
            <person name="Grimwood J."/>
            <person name="Gutierrez G."/>
            <person name="Heitman J."/>
            <person name="Henrissat B."/>
            <person name="Iturriaga E.A."/>
            <person name="Lang B.F."/>
            <person name="Lavin J.L."/>
            <person name="Lee S."/>
            <person name="Li W."/>
            <person name="Lindquist E."/>
            <person name="Lopez-Garcia S."/>
            <person name="Luque E.M."/>
            <person name="Marcos A.T."/>
            <person name="Martin J."/>
            <person name="McCluskey K."/>
            <person name="Medina H.R."/>
            <person name="Miralles-Duran A."/>
            <person name="Miyazaki A."/>
            <person name="Munoz-Torres E."/>
            <person name="Oguiza J.A."/>
            <person name="Ohm R."/>
            <person name="Olmedo M."/>
            <person name="Orejas M."/>
            <person name="Ortiz-Castellanos L."/>
            <person name="Pisabarro A.G."/>
            <person name="Rodriguez-Romero J."/>
            <person name="Ruiz-Herrera J."/>
            <person name="Ruiz-Vazquez R."/>
            <person name="Sanz C."/>
            <person name="Schackwitz W."/>
            <person name="Schmutz J."/>
            <person name="Shahriari M."/>
            <person name="Shelest E."/>
            <person name="Silva-Franco F."/>
            <person name="Soanes D."/>
            <person name="Syed K."/>
            <person name="Tagua V.G."/>
            <person name="Talbot N.J."/>
            <person name="Thon M."/>
            <person name="De vries R.P."/>
            <person name="Wiebenga A."/>
            <person name="Yadav J.S."/>
            <person name="Braun E.L."/>
            <person name="Baker S."/>
            <person name="Garre V."/>
            <person name="Horwitz B."/>
            <person name="Torres-Martinez S."/>
            <person name="Idnurm A."/>
            <person name="Herrera-Estrella A."/>
            <person name="Gabaldon T."/>
            <person name="Grigoriev I.V."/>
        </authorList>
    </citation>
    <scope>NUCLEOTIDE SEQUENCE [LARGE SCALE GENOMIC DNA]</scope>
    <source>
        <strain evidence="3">NRRL 1555(-)</strain>
    </source>
</reference>
<protein>
    <submittedName>
        <fullName evidence="2">Uncharacterized protein</fullName>
    </submittedName>
</protein>
<keyword evidence="3" id="KW-1185">Reference proteome</keyword>
<dbReference type="InParanoid" id="A0A163CXT2"/>
<proteinExistence type="predicted"/>
<evidence type="ECO:0000313" key="3">
    <source>
        <dbReference type="Proteomes" id="UP000077315"/>
    </source>
</evidence>
<evidence type="ECO:0000256" key="1">
    <source>
        <dbReference type="SAM" id="MobiDB-lite"/>
    </source>
</evidence>
<dbReference type="Proteomes" id="UP000077315">
    <property type="component" value="Unassembled WGS sequence"/>
</dbReference>
<dbReference type="RefSeq" id="XP_018284420.1">
    <property type="nucleotide sequence ID" value="XM_018432920.1"/>
</dbReference>
<feature type="compositionally biased region" description="Acidic residues" evidence="1">
    <location>
        <begin position="159"/>
        <end position="174"/>
    </location>
</feature>
<dbReference type="EMBL" id="KV441003">
    <property type="protein sequence ID" value="OAD66380.1"/>
    <property type="molecule type" value="Genomic_DNA"/>
</dbReference>
<organism evidence="2 3">
    <name type="scientific">Phycomyces blakesleeanus (strain ATCC 8743b / DSM 1359 / FGSC 10004 / NBRC 33097 / NRRL 1555)</name>
    <dbReference type="NCBI Taxonomy" id="763407"/>
    <lineage>
        <taxon>Eukaryota</taxon>
        <taxon>Fungi</taxon>
        <taxon>Fungi incertae sedis</taxon>
        <taxon>Mucoromycota</taxon>
        <taxon>Mucoromycotina</taxon>
        <taxon>Mucoromycetes</taxon>
        <taxon>Mucorales</taxon>
        <taxon>Phycomycetaceae</taxon>
        <taxon>Phycomyces</taxon>
    </lineage>
</organism>
<feature type="compositionally biased region" description="Basic and acidic residues" evidence="1">
    <location>
        <begin position="175"/>
        <end position="185"/>
    </location>
</feature>